<dbReference type="EMBL" id="JACEEZ010000090">
    <property type="protein sequence ID" value="KAG0730550.1"/>
    <property type="molecule type" value="Genomic_DNA"/>
</dbReference>
<evidence type="ECO:0000256" key="1">
    <source>
        <dbReference type="SAM" id="MobiDB-lite"/>
    </source>
</evidence>
<gene>
    <name evidence="2" type="ORF">GWK47_028006</name>
</gene>
<comment type="caution">
    <text evidence="2">The sequence shown here is derived from an EMBL/GenBank/DDBJ whole genome shotgun (WGS) entry which is preliminary data.</text>
</comment>
<sequence>MLEARGAAVDTLPVLAHTLTIMQVECLSPHMRQRKPLRVEWLGQGPGQQYQRINQRETGERGTKEGEGPTKVPGNWGPFPRGPKNKENSLVYQRRCIHYLFPGGNRSLQHRSLCAAVALTPDAACDHEKADTKILVHYKMPQRVGHPCFGSTVVLTFCIHRENTLLASKYHRRIWAPSAWQELPFSTHNAIVVLWAKRSHSATRVPQLYRVIRFFFFWKGKKNRLGSMGAYTQVKAFNLS</sequence>
<evidence type="ECO:0000313" key="2">
    <source>
        <dbReference type="EMBL" id="KAG0730550.1"/>
    </source>
</evidence>
<accession>A0A8J4Z573</accession>
<dbReference type="AlphaFoldDB" id="A0A8J4Z573"/>
<keyword evidence="3" id="KW-1185">Reference proteome</keyword>
<protein>
    <submittedName>
        <fullName evidence="2">Uncharacterized protein</fullName>
    </submittedName>
</protein>
<organism evidence="2 3">
    <name type="scientific">Chionoecetes opilio</name>
    <name type="common">Atlantic snow crab</name>
    <name type="synonym">Cancer opilio</name>
    <dbReference type="NCBI Taxonomy" id="41210"/>
    <lineage>
        <taxon>Eukaryota</taxon>
        <taxon>Metazoa</taxon>
        <taxon>Ecdysozoa</taxon>
        <taxon>Arthropoda</taxon>
        <taxon>Crustacea</taxon>
        <taxon>Multicrustacea</taxon>
        <taxon>Malacostraca</taxon>
        <taxon>Eumalacostraca</taxon>
        <taxon>Eucarida</taxon>
        <taxon>Decapoda</taxon>
        <taxon>Pleocyemata</taxon>
        <taxon>Brachyura</taxon>
        <taxon>Eubrachyura</taxon>
        <taxon>Majoidea</taxon>
        <taxon>Majidae</taxon>
        <taxon>Chionoecetes</taxon>
    </lineage>
</organism>
<feature type="region of interest" description="Disordered" evidence="1">
    <location>
        <begin position="49"/>
        <end position="85"/>
    </location>
</feature>
<evidence type="ECO:0000313" key="3">
    <source>
        <dbReference type="Proteomes" id="UP000770661"/>
    </source>
</evidence>
<reference evidence="2" key="1">
    <citation type="submission" date="2020-07" db="EMBL/GenBank/DDBJ databases">
        <title>The High-quality genome of the commercially important snow crab, Chionoecetes opilio.</title>
        <authorList>
            <person name="Jeong J.-H."/>
            <person name="Ryu S."/>
        </authorList>
    </citation>
    <scope>NUCLEOTIDE SEQUENCE</scope>
    <source>
        <strain evidence="2">MADBK_172401_WGS</strain>
        <tissue evidence="2">Digestive gland</tissue>
    </source>
</reference>
<dbReference type="Proteomes" id="UP000770661">
    <property type="component" value="Unassembled WGS sequence"/>
</dbReference>
<feature type="compositionally biased region" description="Basic and acidic residues" evidence="1">
    <location>
        <begin position="54"/>
        <end position="68"/>
    </location>
</feature>
<proteinExistence type="predicted"/>
<name>A0A8J4Z573_CHIOP</name>